<reference evidence="4" key="1">
    <citation type="submission" date="2020-10" db="EMBL/GenBank/DDBJ databases">
        <authorList>
            <person name="Gilroy R."/>
        </authorList>
    </citation>
    <scope>NUCLEOTIDE SEQUENCE</scope>
    <source>
        <strain evidence="4">B1-16210</strain>
    </source>
</reference>
<accession>A0A940DGM0</accession>
<dbReference type="Pfam" id="PF13505">
    <property type="entry name" value="OMP_b-brl"/>
    <property type="match status" value="1"/>
</dbReference>
<dbReference type="Gene3D" id="2.40.160.20">
    <property type="match status" value="1"/>
</dbReference>
<dbReference type="Proteomes" id="UP000721442">
    <property type="component" value="Unassembled WGS sequence"/>
</dbReference>
<name>A0A940DGM0_9PROT</name>
<dbReference type="AlphaFoldDB" id="A0A940DGM0"/>
<dbReference type="EMBL" id="JADINE010000048">
    <property type="protein sequence ID" value="MBO8407579.1"/>
    <property type="molecule type" value="Genomic_DNA"/>
</dbReference>
<feature type="signal peptide" evidence="2">
    <location>
        <begin position="1"/>
        <end position="19"/>
    </location>
</feature>
<dbReference type="SUPFAM" id="SSF56925">
    <property type="entry name" value="OMPA-like"/>
    <property type="match status" value="1"/>
</dbReference>
<gene>
    <name evidence="4" type="ORF">IAC77_03935</name>
</gene>
<protein>
    <submittedName>
        <fullName evidence="4">Porin family protein</fullName>
    </submittedName>
</protein>
<evidence type="ECO:0000313" key="5">
    <source>
        <dbReference type="Proteomes" id="UP000721442"/>
    </source>
</evidence>
<comment type="caution">
    <text evidence="4">The sequence shown here is derived from an EMBL/GenBank/DDBJ whole genome shotgun (WGS) entry which is preliminary data.</text>
</comment>
<proteinExistence type="predicted"/>
<keyword evidence="1 2" id="KW-0732">Signal</keyword>
<sequence length="246" mass="27387">MKKILCGSVFALIATGAMADGFYINPQVAYSITSVSENRVEKLSQNGVWAEFDGNKHESWSGKGHKFSPKIAVGYEFDMEKAGILSVEAEYGQVDNFFNAVGFDAAENGDKPNDTDVRNFTYNEKTLGLNVKYGYEVYKFIPYVTAGIGYTTIESENNFRSGRYFWETPATTENMSWNVGVGIEVPVTDNVAFNIAYKYTDLGSVEYTNGMFYDNHTAGQGGMTRVFDSDVDLYKHEIIAGVKMSF</sequence>
<evidence type="ECO:0000256" key="1">
    <source>
        <dbReference type="ARBA" id="ARBA00022729"/>
    </source>
</evidence>
<feature type="chain" id="PRO_5036830445" evidence="2">
    <location>
        <begin position="20"/>
        <end position="246"/>
    </location>
</feature>
<evidence type="ECO:0000259" key="3">
    <source>
        <dbReference type="Pfam" id="PF13505"/>
    </source>
</evidence>
<evidence type="ECO:0000313" key="4">
    <source>
        <dbReference type="EMBL" id="MBO8407579.1"/>
    </source>
</evidence>
<reference evidence="4" key="2">
    <citation type="journal article" date="2021" name="PeerJ">
        <title>Extensive microbial diversity within the chicken gut microbiome revealed by metagenomics and culture.</title>
        <authorList>
            <person name="Gilroy R."/>
            <person name="Ravi A."/>
            <person name="Getino M."/>
            <person name="Pursley I."/>
            <person name="Horton D.L."/>
            <person name="Alikhan N.F."/>
            <person name="Baker D."/>
            <person name="Gharbi K."/>
            <person name="Hall N."/>
            <person name="Watson M."/>
            <person name="Adriaenssens E.M."/>
            <person name="Foster-Nyarko E."/>
            <person name="Jarju S."/>
            <person name="Secka A."/>
            <person name="Antonio M."/>
            <person name="Oren A."/>
            <person name="Chaudhuri R.R."/>
            <person name="La Ragione R."/>
            <person name="Hildebrand F."/>
            <person name="Pallen M.J."/>
        </authorList>
    </citation>
    <scope>NUCLEOTIDE SEQUENCE</scope>
    <source>
        <strain evidence="4">B1-16210</strain>
    </source>
</reference>
<organism evidence="4 5">
    <name type="scientific">Candidatus Enterousia excrementavium</name>
    <dbReference type="NCBI Taxonomy" id="2840789"/>
    <lineage>
        <taxon>Bacteria</taxon>
        <taxon>Pseudomonadati</taxon>
        <taxon>Pseudomonadota</taxon>
        <taxon>Alphaproteobacteria</taxon>
        <taxon>Candidatus Enterousia</taxon>
    </lineage>
</organism>
<feature type="domain" description="Outer membrane protein beta-barrel" evidence="3">
    <location>
        <begin position="20"/>
        <end position="218"/>
    </location>
</feature>
<dbReference type="InterPro" id="IPR027385">
    <property type="entry name" value="Beta-barrel_OMP"/>
</dbReference>
<evidence type="ECO:0000256" key="2">
    <source>
        <dbReference type="SAM" id="SignalP"/>
    </source>
</evidence>
<dbReference type="InterPro" id="IPR011250">
    <property type="entry name" value="OMP/PagP_B-barrel"/>
</dbReference>